<dbReference type="Proteomes" id="UP001596037">
    <property type="component" value="Unassembled WGS sequence"/>
</dbReference>
<keyword evidence="7 9" id="KW-0408">Iron</keyword>
<evidence type="ECO:0000259" key="12">
    <source>
        <dbReference type="PROSITE" id="PS51007"/>
    </source>
</evidence>
<dbReference type="InterPro" id="IPR051459">
    <property type="entry name" value="Cytochrome_c-type_DH"/>
</dbReference>
<feature type="domain" description="Cytochrome c" evidence="12">
    <location>
        <begin position="188"/>
        <end position="295"/>
    </location>
</feature>
<reference evidence="14" key="1">
    <citation type="journal article" date="2019" name="Int. J. Syst. Evol. Microbiol.">
        <title>The Global Catalogue of Microorganisms (GCM) 10K type strain sequencing project: providing services to taxonomists for standard genome sequencing and annotation.</title>
        <authorList>
            <consortium name="The Broad Institute Genomics Platform"/>
            <consortium name="The Broad Institute Genome Sequencing Center for Infectious Disease"/>
            <person name="Wu L."/>
            <person name="Ma J."/>
        </authorList>
    </citation>
    <scope>NUCLEOTIDE SEQUENCE [LARGE SCALE GENOMIC DNA]</scope>
    <source>
        <strain evidence="14">CCUG 57401</strain>
    </source>
</reference>
<dbReference type="SUPFAM" id="SSF46626">
    <property type="entry name" value="Cytochrome c"/>
    <property type="match status" value="3"/>
</dbReference>
<feature type="compositionally biased region" description="Low complexity" evidence="10">
    <location>
        <begin position="301"/>
        <end position="315"/>
    </location>
</feature>
<evidence type="ECO:0000256" key="9">
    <source>
        <dbReference type="PROSITE-ProRule" id="PRU00433"/>
    </source>
</evidence>
<name>A0ABW0NCX8_9BURK</name>
<evidence type="ECO:0000256" key="1">
    <source>
        <dbReference type="ARBA" id="ARBA00004236"/>
    </source>
</evidence>
<organism evidence="13 14">
    <name type="scientific">Caenimonas terrae</name>
    <dbReference type="NCBI Taxonomy" id="696074"/>
    <lineage>
        <taxon>Bacteria</taxon>
        <taxon>Pseudomonadati</taxon>
        <taxon>Pseudomonadota</taxon>
        <taxon>Betaproteobacteria</taxon>
        <taxon>Burkholderiales</taxon>
        <taxon>Comamonadaceae</taxon>
        <taxon>Caenimonas</taxon>
    </lineage>
</organism>
<accession>A0ABW0NCX8</accession>
<evidence type="ECO:0000256" key="7">
    <source>
        <dbReference type="ARBA" id="ARBA00023004"/>
    </source>
</evidence>
<dbReference type="PIRSF" id="PIRSF000018">
    <property type="entry name" value="Mb_ADH_cyt_c"/>
    <property type="match status" value="1"/>
</dbReference>
<feature type="domain" description="Cytochrome c" evidence="12">
    <location>
        <begin position="43"/>
        <end position="146"/>
    </location>
</feature>
<dbReference type="Gene3D" id="1.10.760.10">
    <property type="entry name" value="Cytochrome c-like domain"/>
    <property type="match status" value="2"/>
</dbReference>
<dbReference type="InterPro" id="IPR009056">
    <property type="entry name" value="Cyt_c-like_dom"/>
</dbReference>
<evidence type="ECO:0000256" key="10">
    <source>
        <dbReference type="SAM" id="MobiDB-lite"/>
    </source>
</evidence>
<keyword evidence="5 11" id="KW-0732">Signal</keyword>
<evidence type="ECO:0000256" key="8">
    <source>
        <dbReference type="ARBA" id="ARBA00023136"/>
    </source>
</evidence>
<keyword evidence="8" id="KW-0472">Membrane</keyword>
<evidence type="ECO:0000256" key="4">
    <source>
        <dbReference type="ARBA" id="ARBA00022723"/>
    </source>
</evidence>
<evidence type="ECO:0000256" key="6">
    <source>
        <dbReference type="ARBA" id="ARBA00022737"/>
    </source>
</evidence>
<sequence>MKHRSIKGLLALLLVALAALAALAWRPSIAQSAPAPRSAFEPGLLRQGEQLAAIGNCASCHTAPEGPPFAGGTALKTPFGTIYGSNITPDPETGIGGWSEDAFRRALREGVSRDGHLLYPAFPYDHFTRLQDQDIAALYTFVMTRDPVRFVPPANKLVFPLQFRPLIAGWNLLYLDKGPRPPQASQSADWNRGAYLVDALAHCAACHSPRNQLGAERRDAAFDGGEAEGWHATALNVHSPSPVPWSAEALAAYLQTGLVADHAITAGPMQDVVHSLSHAPVEDVHAIAVYVQSLMGAPTPQQQARESASRQRASQPSVALPTPAGDAQLALGAGVFASSCASCHDLGRQLSSASGLRMPLAIALYLPDPRNLVHIVRDGIQPPPGQPGRWMPAFDGELSDDQIAALAAWLRQVAAAQPPWLDLAQAVQDSRKPSP</sequence>
<evidence type="ECO:0000256" key="3">
    <source>
        <dbReference type="ARBA" id="ARBA00022617"/>
    </source>
</evidence>
<dbReference type="PANTHER" id="PTHR35008">
    <property type="entry name" value="BLL4482 PROTEIN-RELATED"/>
    <property type="match status" value="1"/>
</dbReference>
<evidence type="ECO:0000256" key="2">
    <source>
        <dbReference type="ARBA" id="ARBA00022475"/>
    </source>
</evidence>
<comment type="caution">
    <text evidence="13">The sequence shown here is derived from an EMBL/GenBank/DDBJ whole genome shotgun (WGS) entry which is preliminary data.</text>
</comment>
<feature type="signal peptide" evidence="11">
    <location>
        <begin position="1"/>
        <end position="24"/>
    </location>
</feature>
<proteinExistence type="predicted"/>
<dbReference type="PROSITE" id="PS51007">
    <property type="entry name" value="CYTC"/>
    <property type="match status" value="3"/>
</dbReference>
<dbReference type="PANTHER" id="PTHR35008:SF8">
    <property type="entry name" value="ALCOHOL DEHYDROGENASE CYTOCHROME C SUBUNIT"/>
    <property type="match status" value="1"/>
</dbReference>
<protein>
    <submittedName>
        <fullName evidence="13">C-type cytochrome</fullName>
    </submittedName>
</protein>
<feature type="domain" description="Cytochrome c" evidence="12">
    <location>
        <begin position="327"/>
        <end position="414"/>
    </location>
</feature>
<gene>
    <name evidence="13" type="ORF">ACFPOE_07625</name>
</gene>
<evidence type="ECO:0000256" key="5">
    <source>
        <dbReference type="ARBA" id="ARBA00022729"/>
    </source>
</evidence>
<keyword evidence="3 9" id="KW-0349">Heme</keyword>
<dbReference type="InterPro" id="IPR036909">
    <property type="entry name" value="Cyt_c-like_dom_sf"/>
</dbReference>
<keyword evidence="14" id="KW-1185">Reference proteome</keyword>
<dbReference type="InterPro" id="IPR014353">
    <property type="entry name" value="Membr-bd_ADH_cyt_c"/>
</dbReference>
<evidence type="ECO:0000256" key="11">
    <source>
        <dbReference type="SAM" id="SignalP"/>
    </source>
</evidence>
<keyword evidence="4 9" id="KW-0479">Metal-binding</keyword>
<dbReference type="Pfam" id="PF13442">
    <property type="entry name" value="Cytochrome_CBB3"/>
    <property type="match status" value="1"/>
</dbReference>
<dbReference type="EMBL" id="JBHSMF010000006">
    <property type="protein sequence ID" value="MFC5497398.1"/>
    <property type="molecule type" value="Genomic_DNA"/>
</dbReference>
<keyword evidence="6" id="KW-0677">Repeat</keyword>
<dbReference type="RefSeq" id="WP_376849452.1">
    <property type="nucleotide sequence ID" value="NZ_JBHSMF010000006.1"/>
</dbReference>
<feature type="region of interest" description="Disordered" evidence="10">
    <location>
        <begin position="298"/>
        <end position="321"/>
    </location>
</feature>
<keyword evidence="2" id="KW-1003">Cell membrane</keyword>
<feature type="chain" id="PRO_5045614111" evidence="11">
    <location>
        <begin position="25"/>
        <end position="435"/>
    </location>
</feature>
<comment type="subcellular location">
    <subcellularLocation>
        <location evidence="1">Cell membrane</location>
    </subcellularLocation>
</comment>
<evidence type="ECO:0000313" key="13">
    <source>
        <dbReference type="EMBL" id="MFC5497398.1"/>
    </source>
</evidence>
<evidence type="ECO:0000313" key="14">
    <source>
        <dbReference type="Proteomes" id="UP001596037"/>
    </source>
</evidence>